<accession>A0AAE4SDS5</accession>
<sequence length="216" mass="23486">MVEAVPLISFFLYAFTAIFVIVNPINALFTFVSMTSGYPEKMKNLYAKKAILLATGVAIFFAIAGSLVLEFLGISVDSLRVAGGILLFTIGYNMMTAKMNQNVTQAEIDESQEKDFWVFPIAIPLLCGPGLISTVIVLMGGSSSLTNDITIIVSIMLVFAITYVGFYFSRKISKYLGYTGTLVITRLLGLFLAAIAVGMITLGLYNIFKLFIAGTF</sequence>
<organism evidence="8 9">
    <name type="scientific">Methanolapillus africanus</name>
    <dbReference type="NCBI Taxonomy" id="3028297"/>
    <lineage>
        <taxon>Archaea</taxon>
        <taxon>Methanobacteriati</taxon>
        <taxon>Methanobacteriota</taxon>
        <taxon>Stenosarchaea group</taxon>
        <taxon>Methanomicrobia</taxon>
        <taxon>Methanosarcinales</taxon>
        <taxon>Methanosarcinaceae</taxon>
        <taxon>Methanolapillus</taxon>
    </lineage>
</organism>
<keyword evidence="9" id="KW-1185">Reference proteome</keyword>
<feature type="transmembrane region" description="Helical" evidence="7">
    <location>
        <begin position="6"/>
        <end position="29"/>
    </location>
</feature>
<comment type="caution">
    <text evidence="8">The sequence shown here is derived from an EMBL/GenBank/DDBJ whole genome shotgun (WGS) entry which is preliminary data.</text>
</comment>
<dbReference type="RefSeq" id="WP_338099484.1">
    <property type="nucleotide sequence ID" value="NZ_JAWDKD010000018.1"/>
</dbReference>
<comment type="similarity">
    <text evidence="2 7">Belongs to the UPF0056 (MarC) family.</text>
</comment>
<dbReference type="PANTHER" id="PTHR33508:SF1">
    <property type="entry name" value="UPF0056 MEMBRANE PROTEIN YHCE"/>
    <property type="match status" value="1"/>
</dbReference>
<feature type="transmembrane region" description="Helical" evidence="7">
    <location>
        <begin position="50"/>
        <end position="72"/>
    </location>
</feature>
<evidence type="ECO:0000256" key="7">
    <source>
        <dbReference type="RuleBase" id="RU362048"/>
    </source>
</evidence>
<evidence type="ECO:0000256" key="6">
    <source>
        <dbReference type="ARBA" id="ARBA00023136"/>
    </source>
</evidence>
<proteinExistence type="inferred from homology"/>
<name>A0AAE4SDS5_9EURY</name>
<keyword evidence="4 7" id="KW-0812">Transmembrane</keyword>
<dbReference type="PANTHER" id="PTHR33508">
    <property type="entry name" value="UPF0056 MEMBRANE PROTEIN YHCE"/>
    <property type="match status" value="1"/>
</dbReference>
<evidence type="ECO:0000256" key="5">
    <source>
        <dbReference type="ARBA" id="ARBA00022989"/>
    </source>
</evidence>
<dbReference type="Pfam" id="PF01914">
    <property type="entry name" value="MarC"/>
    <property type="match status" value="1"/>
</dbReference>
<keyword evidence="6 7" id="KW-0472">Membrane</keyword>
<gene>
    <name evidence="8" type="ORF">MsAg5_09430</name>
</gene>
<dbReference type="InterPro" id="IPR002771">
    <property type="entry name" value="Multi_antbiot-R_MarC"/>
</dbReference>
<dbReference type="Proteomes" id="UP001271789">
    <property type="component" value="Unassembled WGS sequence"/>
</dbReference>
<feature type="transmembrane region" description="Helical" evidence="7">
    <location>
        <begin position="78"/>
        <end position="95"/>
    </location>
</feature>
<evidence type="ECO:0000256" key="2">
    <source>
        <dbReference type="ARBA" id="ARBA00009784"/>
    </source>
</evidence>
<protein>
    <recommendedName>
        <fullName evidence="7">UPF0056 membrane protein</fullName>
    </recommendedName>
</protein>
<evidence type="ECO:0000313" key="9">
    <source>
        <dbReference type="Proteomes" id="UP001271789"/>
    </source>
</evidence>
<keyword evidence="3" id="KW-1003">Cell membrane</keyword>
<dbReference type="EMBL" id="JAWDKD010000018">
    <property type="protein sequence ID" value="MDV0447069.1"/>
    <property type="molecule type" value="Genomic_DNA"/>
</dbReference>
<comment type="subcellular location">
    <subcellularLocation>
        <location evidence="1 7">Cell membrane</location>
        <topology evidence="1 7">Multi-pass membrane protein</topology>
    </subcellularLocation>
</comment>
<dbReference type="AlphaFoldDB" id="A0AAE4SDS5"/>
<evidence type="ECO:0000256" key="1">
    <source>
        <dbReference type="ARBA" id="ARBA00004651"/>
    </source>
</evidence>
<dbReference type="NCBIfam" id="TIGR00427">
    <property type="entry name" value="NAAT family transporter"/>
    <property type="match status" value="1"/>
</dbReference>
<feature type="transmembrane region" description="Helical" evidence="7">
    <location>
        <begin position="188"/>
        <end position="208"/>
    </location>
</feature>
<feature type="transmembrane region" description="Helical" evidence="7">
    <location>
        <begin position="116"/>
        <end position="137"/>
    </location>
</feature>
<keyword evidence="5 7" id="KW-1133">Transmembrane helix</keyword>
<evidence type="ECO:0000256" key="4">
    <source>
        <dbReference type="ARBA" id="ARBA00022692"/>
    </source>
</evidence>
<evidence type="ECO:0000256" key="3">
    <source>
        <dbReference type="ARBA" id="ARBA00022475"/>
    </source>
</evidence>
<evidence type="ECO:0000313" key="8">
    <source>
        <dbReference type="EMBL" id="MDV0447069.1"/>
    </source>
</evidence>
<reference evidence="8" key="1">
    <citation type="submission" date="2023-06" db="EMBL/GenBank/DDBJ databases">
        <title>Genome sequence of Methanosarcinaceae archaeon Ag5.</title>
        <authorList>
            <person name="Protasov E."/>
            <person name="Platt K."/>
            <person name="Poehlein A."/>
            <person name="Daniel R."/>
            <person name="Brune A."/>
        </authorList>
    </citation>
    <scope>NUCLEOTIDE SEQUENCE</scope>
    <source>
        <strain evidence="8">Ag5</strain>
    </source>
</reference>
<dbReference type="GO" id="GO:0005886">
    <property type="term" value="C:plasma membrane"/>
    <property type="evidence" value="ECO:0007669"/>
    <property type="project" value="UniProtKB-SubCell"/>
</dbReference>
<feature type="transmembrane region" description="Helical" evidence="7">
    <location>
        <begin position="149"/>
        <end position="168"/>
    </location>
</feature>